<organism evidence="2 3">
    <name type="scientific">Oricola thermophila</name>
    <dbReference type="NCBI Taxonomy" id="2742145"/>
    <lineage>
        <taxon>Bacteria</taxon>
        <taxon>Pseudomonadati</taxon>
        <taxon>Pseudomonadota</taxon>
        <taxon>Alphaproteobacteria</taxon>
        <taxon>Hyphomicrobiales</taxon>
        <taxon>Ahrensiaceae</taxon>
        <taxon>Oricola</taxon>
    </lineage>
</organism>
<evidence type="ECO:0000313" key="3">
    <source>
        <dbReference type="Proteomes" id="UP000509367"/>
    </source>
</evidence>
<feature type="compositionally biased region" description="Basic and acidic residues" evidence="1">
    <location>
        <begin position="30"/>
        <end position="40"/>
    </location>
</feature>
<proteinExistence type="predicted"/>
<feature type="region of interest" description="Disordered" evidence="1">
    <location>
        <begin position="1"/>
        <end position="41"/>
    </location>
</feature>
<name>A0A6N1VA67_9HYPH</name>
<dbReference type="KEGG" id="orm:HTY61_04870"/>
<protein>
    <submittedName>
        <fullName evidence="2">Uncharacterized protein</fullName>
    </submittedName>
</protein>
<gene>
    <name evidence="2" type="ORF">HTY61_04870</name>
</gene>
<evidence type="ECO:0000313" key="2">
    <source>
        <dbReference type="EMBL" id="QKV17836.1"/>
    </source>
</evidence>
<dbReference type="Proteomes" id="UP000509367">
    <property type="component" value="Chromosome"/>
</dbReference>
<dbReference type="EMBL" id="CP054836">
    <property type="protein sequence ID" value="QKV17836.1"/>
    <property type="molecule type" value="Genomic_DNA"/>
</dbReference>
<evidence type="ECO:0000256" key="1">
    <source>
        <dbReference type="SAM" id="MobiDB-lite"/>
    </source>
</evidence>
<dbReference type="AlphaFoldDB" id="A0A6N1VA67"/>
<keyword evidence="3" id="KW-1185">Reference proteome</keyword>
<reference evidence="2 3" key="1">
    <citation type="submission" date="2020-06" db="EMBL/GenBank/DDBJ databases">
        <title>Oricola thermophila sp. nov. isolated from a tidal sediments.</title>
        <authorList>
            <person name="Kwon K.K."/>
            <person name="Yang S.-H."/>
            <person name="Park M.-J."/>
        </authorList>
    </citation>
    <scope>NUCLEOTIDE SEQUENCE [LARGE SCALE GENOMIC DNA]</scope>
    <source>
        <strain evidence="2 3">MEBiC13590</strain>
    </source>
</reference>
<accession>A0A6N1VA67</accession>
<sequence>MKEMKTIEPATAAPTREEDCRSNGRRGALRGREEKPRAQTELDSNVVHIHDAIVRVLRGL</sequence>
<dbReference type="RefSeq" id="WP_175275733.1">
    <property type="nucleotide sequence ID" value="NZ_CP054836.1"/>
</dbReference>